<feature type="non-terminal residue" evidence="2">
    <location>
        <position position="38"/>
    </location>
</feature>
<evidence type="ECO:0000313" key="2">
    <source>
        <dbReference type="EMBL" id="GCB82837.1"/>
    </source>
</evidence>
<sequence>MLLAGRHEDQMSKVSDDRKLGGDVRCEEDAKRLQGDMN</sequence>
<feature type="region of interest" description="Disordered" evidence="1">
    <location>
        <begin position="1"/>
        <end position="38"/>
    </location>
</feature>
<comment type="caution">
    <text evidence="2">The sequence shown here is derived from an EMBL/GenBank/DDBJ whole genome shotgun (WGS) entry which is preliminary data.</text>
</comment>
<evidence type="ECO:0000313" key="3">
    <source>
        <dbReference type="Proteomes" id="UP000288216"/>
    </source>
</evidence>
<proteinExistence type="predicted"/>
<dbReference type="Proteomes" id="UP000288216">
    <property type="component" value="Unassembled WGS sequence"/>
</dbReference>
<dbReference type="EMBL" id="BFAA01028614">
    <property type="protein sequence ID" value="GCB82837.1"/>
    <property type="molecule type" value="Genomic_DNA"/>
</dbReference>
<organism evidence="2 3">
    <name type="scientific">Scyliorhinus torazame</name>
    <name type="common">Cloudy catshark</name>
    <name type="synonym">Catulus torazame</name>
    <dbReference type="NCBI Taxonomy" id="75743"/>
    <lineage>
        <taxon>Eukaryota</taxon>
        <taxon>Metazoa</taxon>
        <taxon>Chordata</taxon>
        <taxon>Craniata</taxon>
        <taxon>Vertebrata</taxon>
        <taxon>Chondrichthyes</taxon>
        <taxon>Elasmobranchii</taxon>
        <taxon>Galeomorphii</taxon>
        <taxon>Galeoidea</taxon>
        <taxon>Carcharhiniformes</taxon>
        <taxon>Scyliorhinidae</taxon>
        <taxon>Scyliorhinus</taxon>
    </lineage>
</organism>
<protein>
    <submittedName>
        <fullName evidence="2">Uncharacterized protein</fullName>
    </submittedName>
</protein>
<evidence type="ECO:0000256" key="1">
    <source>
        <dbReference type="SAM" id="MobiDB-lite"/>
    </source>
</evidence>
<gene>
    <name evidence="2" type="ORF">scyTo_0023349</name>
</gene>
<accession>A0A401QBZ8</accession>
<dbReference type="AlphaFoldDB" id="A0A401QBZ8"/>
<reference evidence="2 3" key="1">
    <citation type="journal article" date="2018" name="Nat. Ecol. Evol.">
        <title>Shark genomes provide insights into elasmobranch evolution and the origin of vertebrates.</title>
        <authorList>
            <person name="Hara Y"/>
            <person name="Yamaguchi K"/>
            <person name="Onimaru K"/>
            <person name="Kadota M"/>
            <person name="Koyanagi M"/>
            <person name="Keeley SD"/>
            <person name="Tatsumi K"/>
            <person name="Tanaka K"/>
            <person name="Motone F"/>
            <person name="Kageyama Y"/>
            <person name="Nozu R"/>
            <person name="Adachi N"/>
            <person name="Nishimura O"/>
            <person name="Nakagawa R"/>
            <person name="Tanegashima C"/>
            <person name="Kiyatake I"/>
            <person name="Matsumoto R"/>
            <person name="Murakumo K"/>
            <person name="Nishida K"/>
            <person name="Terakita A"/>
            <person name="Kuratani S"/>
            <person name="Sato K"/>
            <person name="Hyodo S Kuraku.S."/>
        </authorList>
    </citation>
    <scope>NUCLEOTIDE SEQUENCE [LARGE SCALE GENOMIC DNA]</scope>
</reference>
<name>A0A401QBZ8_SCYTO</name>
<keyword evidence="3" id="KW-1185">Reference proteome</keyword>